<dbReference type="HAMAP" id="MF_00685">
    <property type="entry name" value="GlgB"/>
    <property type="match status" value="1"/>
</dbReference>
<dbReference type="InterPro" id="IPR017853">
    <property type="entry name" value="GH"/>
</dbReference>
<evidence type="ECO:0000256" key="4">
    <source>
        <dbReference type="ARBA" id="ARBA00022600"/>
    </source>
</evidence>
<evidence type="ECO:0000256" key="2">
    <source>
        <dbReference type="ARBA" id="ARBA00004964"/>
    </source>
</evidence>
<feature type="domain" description="Glycosyl hydrolase family 13 catalytic" evidence="11">
    <location>
        <begin position="142"/>
        <end position="493"/>
    </location>
</feature>
<dbReference type="GO" id="GO:0003844">
    <property type="term" value="F:1,4-alpha-glucan branching enzyme activity"/>
    <property type="evidence" value="ECO:0007669"/>
    <property type="project" value="UniProtKB-UniRule"/>
</dbReference>
<protein>
    <recommendedName>
        <fullName evidence="9">1,4-alpha-glucan branching enzyme GlgB</fullName>
        <ecNumber evidence="9">2.4.1.18</ecNumber>
    </recommendedName>
    <alternativeName>
        <fullName evidence="9">1,4-alpha-D-glucan:1,4-alpha-D-glucan 6-glucosyl-transferase</fullName>
    </alternativeName>
    <alternativeName>
        <fullName evidence="9">Alpha-(1-&gt;4)-glucan branching enzyme</fullName>
    </alternativeName>
    <alternativeName>
        <fullName evidence="9">Glycogen branching enzyme</fullName>
        <shortName evidence="9">BE</shortName>
    </alternativeName>
</protein>
<dbReference type="GO" id="GO:0004553">
    <property type="term" value="F:hydrolase activity, hydrolyzing O-glycosyl compounds"/>
    <property type="evidence" value="ECO:0007669"/>
    <property type="project" value="InterPro"/>
</dbReference>
<dbReference type="NCBIfam" id="NF008967">
    <property type="entry name" value="PRK12313.1"/>
    <property type="match status" value="1"/>
</dbReference>
<dbReference type="Gene3D" id="2.60.40.10">
    <property type="entry name" value="Immunoglobulins"/>
    <property type="match status" value="1"/>
</dbReference>
<sequence>MENELDIYLFHRGEHRKAYNYMGAHFTQDGVIFRVWAPHAKSVSVVGDFNNWDGSNHKMKKINAEGIWELEIKNLKKYDLYKFKVEQSNGKIVFKADPYGFYSEKRPKTASILYDIPKFKWTDGRWMNKRNSSLDEPVNIYEVHLGSWKYDENGNWLNYKELAHKLCDYIKEMNYTHIEIMPINEYPLDDSWGYQATGFYSVTSRYGTPEDFMYFVNYLHKHNIGVILDWVPGHFCKDEHGLYKFDGTATYEYLDPRIGENREWGTCNFDLSRNEVKSFLISNVNFWFEIFHIDGLRIDAVANMLYLPTLENDNIKNKYGGKENLDAVEFFKNLNLAVDEDYPQCVIIGEDSTAWPNVTKKVSEGGLGFDSKWNMGWMNDTLKYFEIDPIFRKDHHGKLTFSFMYAFSENYLLPLSHDEVVHGKRSILNKMPGFLQAQMANVRSLYGYQMLHPGKKLNFMGNEFAQGLEWRFYQELEWCLLEKDENRKMAKFVRDLNKIYLKEKSLWKDTQDTFEWIEHENYNGNMIIFMRKSENGHIIGVFNFSGEAKKGYKVGVPEYTRYRIIMNSDDIKYGGTGFTKRKIYTPLLEEWNFRKQHIEIDIQGNSVIFLKGEKRKKKLE</sequence>
<dbReference type="NCBIfam" id="NF003811">
    <property type="entry name" value="PRK05402.1"/>
    <property type="match status" value="1"/>
</dbReference>
<dbReference type="SUPFAM" id="SSF81296">
    <property type="entry name" value="E set domains"/>
    <property type="match status" value="1"/>
</dbReference>
<feature type="active site" description="Nucleophile" evidence="9 10">
    <location>
        <position position="299"/>
    </location>
</feature>
<dbReference type="EC" id="2.4.1.18" evidence="9"/>
<evidence type="ECO:0000256" key="9">
    <source>
        <dbReference type="HAMAP-Rule" id="MF_00685"/>
    </source>
</evidence>
<dbReference type="Pfam" id="PF00128">
    <property type="entry name" value="Alpha-amylase"/>
    <property type="match status" value="2"/>
</dbReference>
<evidence type="ECO:0000256" key="1">
    <source>
        <dbReference type="ARBA" id="ARBA00000826"/>
    </source>
</evidence>
<dbReference type="InterPro" id="IPR013783">
    <property type="entry name" value="Ig-like_fold"/>
</dbReference>
<dbReference type="InterPro" id="IPR006048">
    <property type="entry name" value="A-amylase/branching_C"/>
</dbReference>
<evidence type="ECO:0000256" key="10">
    <source>
        <dbReference type="PIRSR" id="PIRSR000463-1"/>
    </source>
</evidence>
<proteinExistence type="inferred from homology"/>
<dbReference type="PIRSF" id="PIRSF000463">
    <property type="entry name" value="GlgB"/>
    <property type="match status" value="1"/>
</dbReference>
<dbReference type="CDD" id="cd02855">
    <property type="entry name" value="E_set_GBE_prok_N"/>
    <property type="match status" value="1"/>
</dbReference>
<dbReference type="PANTHER" id="PTHR43651:SF3">
    <property type="entry name" value="1,4-ALPHA-GLUCAN-BRANCHING ENZYME"/>
    <property type="match status" value="1"/>
</dbReference>
<dbReference type="Gene3D" id="3.20.20.80">
    <property type="entry name" value="Glycosidases"/>
    <property type="match status" value="1"/>
</dbReference>
<dbReference type="FunFam" id="3.20.20.80:FF:000003">
    <property type="entry name" value="1,4-alpha-glucan branching enzyme GlgB"/>
    <property type="match status" value="1"/>
</dbReference>
<dbReference type="NCBIfam" id="TIGR01515">
    <property type="entry name" value="branching_enzym"/>
    <property type="match status" value="1"/>
</dbReference>
<evidence type="ECO:0000256" key="3">
    <source>
        <dbReference type="ARBA" id="ARBA00009000"/>
    </source>
</evidence>
<dbReference type="FunFam" id="2.60.40.10:FF:000169">
    <property type="entry name" value="1,4-alpha-glucan branching enzyme GlgB"/>
    <property type="match status" value="1"/>
</dbReference>
<dbReference type="InterPro" id="IPR004193">
    <property type="entry name" value="Glyco_hydro_13_N"/>
</dbReference>
<name>A0A7G9GWP9_9FUSO</name>
<dbReference type="UniPathway" id="UPA00164"/>
<dbReference type="GO" id="GO:0005978">
    <property type="term" value="P:glycogen biosynthetic process"/>
    <property type="evidence" value="ECO:0007669"/>
    <property type="project" value="UniProtKB-UniRule"/>
</dbReference>
<evidence type="ECO:0000259" key="11">
    <source>
        <dbReference type="SMART" id="SM00642"/>
    </source>
</evidence>
<dbReference type="EMBL" id="CP060637">
    <property type="protein sequence ID" value="QNM15231.1"/>
    <property type="molecule type" value="Genomic_DNA"/>
</dbReference>
<comment type="function">
    <text evidence="9">Catalyzes the formation of the alpha-1,6-glucosidic linkages in glycogen by scission of a 1,4-alpha-linked oligosaccharide from growing alpha-1,4-glucan chains and the subsequent attachment of the oligosaccharide to the alpha-1,6 position.</text>
</comment>
<evidence type="ECO:0000256" key="8">
    <source>
        <dbReference type="ARBA" id="ARBA00023277"/>
    </source>
</evidence>
<dbReference type="SMART" id="SM00642">
    <property type="entry name" value="Aamy"/>
    <property type="match status" value="1"/>
</dbReference>
<evidence type="ECO:0000313" key="12">
    <source>
        <dbReference type="EMBL" id="QNM15231.1"/>
    </source>
</evidence>
<evidence type="ECO:0000256" key="5">
    <source>
        <dbReference type="ARBA" id="ARBA00022676"/>
    </source>
</evidence>
<keyword evidence="7 9" id="KW-0320">Glycogen biosynthesis</keyword>
<dbReference type="InterPro" id="IPR044143">
    <property type="entry name" value="GlgB_N_E_set_prok"/>
</dbReference>
<keyword evidence="5 9" id="KW-0328">Glycosyltransferase</keyword>
<keyword evidence="8 9" id="KW-0119">Carbohydrate metabolism</keyword>
<comment type="subunit">
    <text evidence="9">Monomer.</text>
</comment>
<comment type="pathway">
    <text evidence="2 9">Glycan biosynthesis; glycogen biosynthesis.</text>
</comment>
<dbReference type="Pfam" id="PF02806">
    <property type="entry name" value="Alpha-amylase_C"/>
    <property type="match status" value="1"/>
</dbReference>
<dbReference type="AlphaFoldDB" id="A0A7G9GWP9"/>
<dbReference type="InterPro" id="IPR037439">
    <property type="entry name" value="Branching_enzy"/>
</dbReference>
<gene>
    <name evidence="9 12" type="primary">glgB</name>
    <name evidence="12" type="ORF">H9Q81_10030</name>
</gene>
<keyword evidence="13" id="KW-1185">Reference proteome</keyword>
<keyword evidence="6 9" id="KW-0808">Transferase</keyword>
<reference evidence="12 13" key="1">
    <citation type="submission" date="2020-08" db="EMBL/GenBank/DDBJ databases">
        <authorList>
            <person name="Liu C."/>
            <person name="Sun Q."/>
        </authorList>
    </citation>
    <scope>NUCLEOTIDE SEQUENCE [LARGE SCALE GENOMIC DNA]</scope>
    <source>
        <strain evidence="12 13">NSJ-57</strain>
    </source>
</reference>
<keyword evidence="4 9" id="KW-0321">Glycogen metabolism</keyword>
<dbReference type="RefSeq" id="WP_187422885.1">
    <property type="nucleotide sequence ID" value="NZ_CP060637.1"/>
</dbReference>
<dbReference type="Gene3D" id="2.60.40.1180">
    <property type="entry name" value="Golgi alpha-mannosidase II"/>
    <property type="match status" value="1"/>
</dbReference>
<dbReference type="InterPro" id="IPR006407">
    <property type="entry name" value="GlgB"/>
</dbReference>
<organism evidence="12 13">
    <name type="scientific">Fusobacterium hominis</name>
    <dbReference type="NCBI Taxonomy" id="2764326"/>
    <lineage>
        <taxon>Bacteria</taxon>
        <taxon>Fusobacteriati</taxon>
        <taxon>Fusobacteriota</taxon>
        <taxon>Fusobacteriia</taxon>
        <taxon>Fusobacteriales</taxon>
        <taxon>Fusobacteriaceae</taxon>
        <taxon>Fusobacterium</taxon>
    </lineage>
</organism>
<dbReference type="GO" id="GO:0005829">
    <property type="term" value="C:cytosol"/>
    <property type="evidence" value="ECO:0007669"/>
    <property type="project" value="TreeGrafter"/>
</dbReference>
<dbReference type="SUPFAM" id="SSF51445">
    <property type="entry name" value="(Trans)glycosidases"/>
    <property type="match status" value="1"/>
</dbReference>
<dbReference type="GO" id="GO:0043169">
    <property type="term" value="F:cation binding"/>
    <property type="evidence" value="ECO:0007669"/>
    <property type="project" value="InterPro"/>
</dbReference>
<accession>A0A7G9GWP9</accession>
<dbReference type="InterPro" id="IPR006047">
    <property type="entry name" value="GH13_cat_dom"/>
</dbReference>
<dbReference type="InterPro" id="IPR014756">
    <property type="entry name" value="Ig_E-set"/>
</dbReference>
<dbReference type="KEGG" id="fho:H9Q81_10030"/>
<evidence type="ECO:0000256" key="6">
    <source>
        <dbReference type="ARBA" id="ARBA00022679"/>
    </source>
</evidence>
<feature type="active site" description="Proton donor" evidence="9 10">
    <location>
        <position position="350"/>
    </location>
</feature>
<dbReference type="SUPFAM" id="SSF51011">
    <property type="entry name" value="Glycosyl hydrolase domain"/>
    <property type="match status" value="1"/>
</dbReference>
<dbReference type="PANTHER" id="PTHR43651">
    <property type="entry name" value="1,4-ALPHA-GLUCAN-BRANCHING ENZYME"/>
    <property type="match status" value="1"/>
</dbReference>
<dbReference type="InterPro" id="IPR013780">
    <property type="entry name" value="Glyco_hydro_b"/>
</dbReference>
<comment type="catalytic activity">
    <reaction evidence="1 9">
        <text>Transfers a segment of a (1-&gt;4)-alpha-D-glucan chain to a primary hydroxy group in a similar glucan chain.</text>
        <dbReference type="EC" id="2.4.1.18"/>
    </reaction>
</comment>
<comment type="similarity">
    <text evidence="3 9">Belongs to the glycosyl hydrolase 13 family. GlgB subfamily.</text>
</comment>
<dbReference type="Proteomes" id="UP000515913">
    <property type="component" value="Chromosome"/>
</dbReference>
<evidence type="ECO:0000313" key="13">
    <source>
        <dbReference type="Proteomes" id="UP000515913"/>
    </source>
</evidence>
<evidence type="ECO:0000256" key="7">
    <source>
        <dbReference type="ARBA" id="ARBA00023056"/>
    </source>
</evidence>
<dbReference type="CDD" id="cd11322">
    <property type="entry name" value="AmyAc_Glg_BE"/>
    <property type="match status" value="1"/>
</dbReference>
<dbReference type="Pfam" id="PF02922">
    <property type="entry name" value="CBM_48"/>
    <property type="match status" value="1"/>
</dbReference>